<proteinExistence type="predicted"/>
<dbReference type="Proteomes" id="UP000709295">
    <property type="component" value="Unassembled WGS sequence"/>
</dbReference>
<protein>
    <submittedName>
        <fullName evidence="2">Uncharacterized protein</fullName>
    </submittedName>
</protein>
<feature type="region of interest" description="Disordered" evidence="1">
    <location>
        <begin position="82"/>
        <end position="102"/>
    </location>
</feature>
<evidence type="ECO:0000313" key="3">
    <source>
        <dbReference type="Proteomes" id="UP000709295"/>
    </source>
</evidence>
<dbReference type="AlphaFoldDB" id="A0A8J5INB9"/>
<evidence type="ECO:0000313" key="2">
    <source>
        <dbReference type="EMBL" id="KAG6962308.1"/>
    </source>
</evidence>
<feature type="compositionally biased region" description="Basic residues" evidence="1">
    <location>
        <begin position="28"/>
        <end position="41"/>
    </location>
</feature>
<gene>
    <name evidence="2" type="ORF">JG688_00008664</name>
</gene>
<organism evidence="2 3">
    <name type="scientific">Phytophthora aleatoria</name>
    <dbReference type="NCBI Taxonomy" id="2496075"/>
    <lineage>
        <taxon>Eukaryota</taxon>
        <taxon>Sar</taxon>
        <taxon>Stramenopiles</taxon>
        <taxon>Oomycota</taxon>
        <taxon>Peronosporomycetes</taxon>
        <taxon>Peronosporales</taxon>
        <taxon>Peronosporaceae</taxon>
        <taxon>Phytophthora</taxon>
    </lineage>
</organism>
<evidence type="ECO:0000256" key="1">
    <source>
        <dbReference type="SAM" id="MobiDB-lite"/>
    </source>
</evidence>
<dbReference type="EMBL" id="JAENGY010000467">
    <property type="protein sequence ID" value="KAG6962308.1"/>
    <property type="molecule type" value="Genomic_DNA"/>
</dbReference>
<sequence length="378" mass="42402">MESNSQAEWTALENKYRTPPVPEEPRLKARRNANRRQARPRLQHRQLARLVVAQRVAAIAAGEPPNVALTQAEQAVLARRFASPAPPEDPAARLRRHASRTRSERLLETRTTARRLRLARDEPTHAAPSAASYEQLAVAVLYLSSESLGNDDISPGFPSYTQLCSALENLGSLLPTRAEDAREFPTYDQLVVALRDLTPTGEFQHDVSPGFLSYAQLNAALRNLSPETLSQEAPTLGFPSYLQLAQALRDLSPRPPSPNNDASGFPSYAPISAALRALPDQPSFCRTPRAPRIPRYAALATLEDFVPVERHVLPARTIRCLHCGAMKWPLELPNACYLRETFRWHLHCLLLHEFENCTASDLFWTKSGVQQRFHFYLH</sequence>
<name>A0A8J5INB9_9STRA</name>
<feature type="region of interest" description="Disordered" evidence="1">
    <location>
        <begin position="1"/>
        <end position="41"/>
    </location>
</feature>
<keyword evidence="3" id="KW-1185">Reference proteome</keyword>
<accession>A0A8J5INB9</accession>
<reference evidence="2" key="1">
    <citation type="submission" date="2021-01" db="EMBL/GenBank/DDBJ databases">
        <title>Phytophthora aleatoria, a newly-described species from Pinus radiata is distinct from Phytophthora cactorum isolates based on comparative genomics.</title>
        <authorList>
            <person name="Mcdougal R."/>
            <person name="Panda P."/>
            <person name="Williams N."/>
            <person name="Studholme D.J."/>
        </authorList>
    </citation>
    <scope>NUCLEOTIDE SEQUENCE</scope>
    <source>
        <strain evidence="2">NZFS 4037</strain>
    </source>
</reference>
<comment type="caution">
    <text evidence="2">The sequence shown here is derived from an EMBL/GenBank/DDBJ whole genome shotgun (WGS) entry which is preliminary data.</text>
</comment>